<sequence>MVVVHFLSVIIWLTVFFSLTSSLGAIAKKTKLCGDEACSEKLFEGKFHRSSLANHESFLSPNENDSVNVYAIKFSDRTDLMEGALVREPAKKGNFFSMHINLDDYVEFLKNAVVSNKTMFMISRDPRDHPSHRLVGIKAALPELIKDYEVNAKRLSVERQLPTEEIDYAALGYFSDTEGHGHSHNHEHRHSHNHEHYHDRGMHLDSHEHIQTLQHTVQPVVLHSETTAVPPLPALNVPTNKRQEASVETTTSVQPQEMPVLGSKFNVVSEIPVQQNLMHETASLMSQPDSESASNTIPNVPEIVVPELSSVVQEASAMSENFPLSDTADVNFVKESNLPQTKSSQEKIPPAANIVNTEKLLPTQFPQPMSTEQVNTKLAPPQVMNTPSSAAILESNLPPTPQINLSLSSSLPNTPQTATPMPTPPQPSVAVVSDGTPLVPMDIAHSDPRHISSPSSSQASYRITESETPSSSNTAAVYTDQNVLPVSSFPHTEPTTTTFSASQFDPVIVSSEFGSTMKIELKPGLGEKDVIETTTVNLPLEPPPVPPITSNILQDSIHSHAMNPSGTEDIPHDEQIAKTNPMAEINTERENIDKPVQTNNEVKTDIIEEDGLGYCIKGGCDKVYNSAVVDEKTETGYLFVIGGLLSKLIGIARYILPLSMSNFDDAGILVTFFVPICLLIHLLRVLVFADTYDKDNFDRRILHNALTTIRQREIQIKLLQTEMEKGKNSWNTEMNEKFENLRSEMNQLKAKYHMLEEENDKLKAETDETSQMIEREHLKCKDLMERNKNLEEKNEMLKRQSSEIHATVEVLHKENERLVDEVAGKSAQLTRLESETNSHSLEIKNLKDQLKTSLSENKILNQRVEELQNETVQLSEIINETYNSNNVIVNERSSVAEAENGEQMQKDINGESGWSDFDEFDVDNPTTEISEKSKKDHVTAVRFSPGEIMEIAKLRVKLKSVEADLDQTKLIVQKQLDERDHLMRKVELAEADAVKRLKEVEAKEAERIEAHNQFKRILGMVEEREAKLRNAEELTEKLRNELMKWQEEVRRLEDQKKTAEFKQLEVDQELKRLKAEYAKLETRNFHELRQCKQTIAALQQQSLEQVHLSNPSANMLGNTNVLSMSASSSDRDYDPSLNSGLVVSPLLSHVRPLWDDESPEIFPSRGESSLLKKTDPLLNDVTSENSNISHNKGSKLRRSFREREHNIGVSVDGMHSRHKKEGRRMRSRSHGRHPFHIDYLPVLGGIPGYHGSSVDFYADTILNKQNSKSGTLYYSSGGSNDGRSPPPEMALLSGVPPPGPMIKKPMPRPKSSTEPLERR</sequence>
<feature type="region of interest" description="Disordered" evidence="2">
    <location>
        <begin position="444"/>
        <end position="476"/>
    </location>
</feature>
<feature type="coiled-coil region" evidence="1">
    <location>
        <begin position="951"/>
        <end position="1090"/>
    </location>
</feature>
<evidence type="ECO:0000313" key="6">
    <source>
        <dbReference type="Proteomes" id="UP000024404"/>
    </source>
</evidence>
<feature type="compositionally biased region" description="Polar residues" evidence="2">
    <location>
        <begin position="461"/>
        <end position="476"/>
    </location>
</feature>
<keyword evidence="3" id="KW-0472">Membrane</keyword>
<feature type="compositionally biased region" description="Low complexity" evidence="2">
    <location>
        <begin position="407"/>
        <end position="420"/>
    </location>
</feature>
<dbReference type="EnsemblMetazoa" id="OVOC2148.1">
    <property type="protein sequence ID" value="OVOC2148.1"/>
    <property type="gene ID" value="WBGene00238957"/>
</dbReference>
<dbReference type="PANTHER" id="PTHR18947">
    <property type="entry name" value="HOOK PROTEINS"/>
    <property type="match status" value="1"/>
</dbReference>
<organism evidence="5 6">
    <name type="scientific">Onchocerca volvulus</name>
    <dbReference type="NCBI Taxonomy" id="6282"/>
    <lineage>
        <taxon>Eukaryota</taxon>
        <taxon>Metazoa</taxon>
        <taxon>Ecdysozoa</taxon>
        <taxon>Nematoda</taxon>
        <taxon>Chromadorea</taxon>
        <taxon>Rhabditida</taxon>
        <taxon>Spirurina</taxon>
        <taxon>Spiruromorpha</taxon>
        <taxon>Filarioidea</taxon>
        <taxon>Onchocercidae</taxon>
        <taxon>Onchocerca</taxon>
    </lineage>
</organism>
<name>A0A8R1XX62_ONCVO</name>
<dbReference type="EMBL" id="CMVM020000072">
    <property type="status" value="NOT_ANNOTATED_CDS"/>
    <property type="molecule type" value="Genomic_DNA"/>
</dbReference>
<evidence type="ECO:0000256" key="4">
    <source>
        <dbReference type="SAM" id="SignalP"/>
    </source>
</evidence>
<proteinExistence type="predicted"/>
<evidence type="ECO:0000256" key="1">
    <source>
        <dbReference type="SAM" id="Coils"/>
    </source>
</evidence>
<feature type="chain" id="PRO_5035833441" description="Golgin subfamily A conserved domain-containing protein" evidence="4">
    <location>
        <begin position="23"/>
        <end position="1319"/>
    </location>
</feature>
<dbReference type="GO" id="GO:0031122">
    <property type="term" value="P:cytoplasmic microtubule organization"/>
    <property type="evidence" value="ECO:0007669"/>
    <property type="project" value="TreeGrafter"/>
</dbReference>
<dbReference type="GO" id="GO:0051959">
    <property type="term" value="F:dynein light intermediate chain binding"/>
    <property type="evidence" value="ECO:0007669"/>
    <property type="project" value="TreeGrafter"/>
</dbReference>
<evidence type="ECO:0008006" key="7">
    <source>
        <dbReference type="Google" id="ProtNLM"/>
    </source>
</evidence>
<protein>
    <recommendedName>
        <fullName evidence="7">Golgin subfamily A conserved domain-containing protein</fullName>
    </recommendedName>
</protein>
<dbReference type="GO" id="GO:0005815">
    <property type="term" value="C:microtubule organizing center"/>
    <property type="evidence" value="ECO:0007669"/>
    <property type="project" value="TreeGrafter"/>
</dbReference>
<dbReference type="GO" id="GO:0030705">
    <property type="term" value="P:cytoskeleton-dependent intracellular transport"/>
    <property type="evidence" value="ECO:0007669"/>
    <property type="project" value="TreeGrafter"/>
</dbReference>
<keyword evidence="1" id="KW-0175">Coiled coil</keyword>
<dbReference type="PANTHER" id="PTHR18947:SF28">
    <property type="entry name" value="GIRDIN, ISOFORM A"/>
    <property type="match status" value="1"/>
</dbReference>
<feature type="region of interest" description="Disordered" evidence="2">
    <location>
        <begin position="407"/>
        <end position="429"/>
    </location>
</feature>
<dbReference type="Proteomes" id="UP000024404">
    <property type="component" value="Unassembled WGS sequence"/>
</dbReference>
<dbReference type="AlphaFoldDB" id="A0A8R1XX62"/>
<feature type="transmembrane region" description="Helical" evidence="3">
    <location>
        <begin position="636"/>
        <end position="656"/>
    </location>
</feature>
<keyword evidence="3" id="KW-1133">Transmembrane helix</keyword>
<accession>A0A8R1XX62</accession>
<feature type="region of interest" description="Disordered" evidence="2">
    <location>
        <begin position="1272"/>
        <end position="1319"/>
    </location>
</feature>
<keyword evidence="6" id="KW-1185">Reference proteome</keyword>
<dbReference type="OMA" id="SHKENAM"/>
<feature type="compositionally biased region" description="Polar residues" evidence="2">
    <location>
        <begin position="1272"/>
        <end position="1282"/>
    </location>
</feature>
<keyword evidence="4" id="KW-0732">Signal</keyword>
<feature type="signal peptide" evidence="4">
    <location>
        <begin position="1"/>
        <end position="22"/>
    </location>
</feature>
<feature type="transmembrane region" description="Helical" evidence="3">
    <location>
        <begin position="668"/>
        <end position="689"/>
    </location>
</feature>
<dbReference type="GO" id="GO:0005737">
    <property type="term" value="C:cytoplasm"/>
    <property type="evidence" value="ECO:0007669"/>
    <property type="project" value="TreeGrafter"/>
</dbReference>
<keyword evidence="3" id="KW-0812">Transmembrane</keyword>
<dbReference type="GO" id="GO:0008017">
    <property type="term" value="F:microtubule binding"/>
    <property type="evidence" value="ECO:0007669"/>
    <property type="project" value="TreeGrafter"/>
</dbReference>
<reference evidence="6" key="1">
    <citation type="submission" date="2013-10" db="EMBL/GenBank/DDBJ databases">
        <title>Genome sequencing of Onchocerca volvulus.</title>
        <authorList>
            <person name="Cotton J."/>
            <person name="Tsai J."/>
            <person name="Stanley E."/>
            <person name="Tracey A."/>
            <person name="Holroyd N."/>
            <person name="Lustigman S."/>
            <person name="Berriman M."/>
        </authorList>
    </citation>
    <scope>NUCLEOTIDE SEQUENCE</scope>
</reference>
<evidence type="ECO:0000256" key="3">
    <source>
        <dbReference type="SAM" id="Phobius"/>
    </source>
</evidence>
<evidence type="ECO:0000256" key="2">
    <source>
        <dbReference type="SAM" id="MobiDB-lite"/>
    </source>
</evidence>
<evidence type="ECO:0000313" key="5">
    <source>
        <dbReference type="EnsemblMetazoa" id="OVOC2148.1"/>
    </source>
</evidence>
<reference evidence="5" key="2">
    <citation type="submission" date="2022-06" db="UniProtKB">
        <authorList>
            <consortium name="EnsemblMetazoa"/>
        </authorList>
    </citation>
    <scope>IDENTIFICATION</scope>
</reference>
<feature type="coiled-coil region" evidence="1">
    <location>
        <begin position="731"/>
        <end position="877"/>
    </location>
</feature>